<dbReference type="GeneID" id="28822349"/>
<name>A0A132B3B8_MOLSC</name>
<feature type="transmembrane region" description="Helical" evidence="1">
    <location>
        <begin position="1161"/>
        <end position="1182"/>
    </location>
</feature>
<dbReference type="Proteomes" id="UP000070700">
    <property type="component" value="Unassembled WGS sequence"/>
</dbReference>
<dbReference type="InterPro" id="IPR021840">
    <property type="entry name" value="DUF3433"/>
</dbReference>
<accession>A0A132B3B8</accession>
<evidence type="ECO:0000256" key="1">
    <source>
        <dbReference type="SAM" id="Phobius"/>
    </source>
</evidence>
<organism evidence="2 3">
    <name type="scientific">Mollisia scopiformis</name>
    <name type="common">Conifer needle endophyte fungus</name>
    <name type="synonym">Phialocephala scopiformis</name>
    <dbReference type="NCBI Taxonomy" id="149040"/>
    <lineage>
        <taxon>Eukaryota</taxon>
        <taxon>Fungi</taxon>
        <taxon>Dikarya</taxon>
        <taxon>Ascomycota</taxon>
        <taxon>Pezizomycotina</taxon>
        <taxon>Leotiomycetes</taxon>
        <taxon>Helotiales</taxon>
        <taxon>Mollisiaceae</taxon>
        <taxon>Mollisia</taxon>
    </lineage>
</organism>
<feature type="transmembrane region" description="Helical" evidence="1">
    <location>
        <begin position="526"/>
        <end position="547"/>
    </location>
</feature>
<feature type="transmembrane region" description="Helical" evidence="1">
    <location>
        <begin position="97"/>
        <end position="121"/>
    </location>
</feature>
<feature type="transmembrane region" description="Helical" evidence="1">
    <location>
        <begin position="168"/>
        <end position="187"/>
    </location>
</feature>
<keyword evidence="1" id="KW-0472">Membrane</keyword>
<dbReference type="PANTHER" id="PTHR37544:SF3">
    <property type="entry name" value="SPRAY"/>
    <property type="match status" value="1"/>
</dbReference>
<dbReference type="KEGG" id="psco:LY89DRAFT_661803"/>
<protein>
    <submittedName>
        <fullName evidence="2">Uncharacterized protein</fullName>
    </submittedName>
</protein>
<sequence length="1277" mass="140711">MKLALVKWTRVEVDDPPPYETEKNTFILWCRRRCSSWGRGHSGGGWKPRTLRSPVLGTMIIVSLSLIVLLEVLSHISTRNNSEGGIAFAVDSSSFTIASLFGYSYLPTILAVCYSMLWTWIDLDVKRLEPWFQLSQDGGATASNSLLLQYPFDFLPFVPITAVRRKHWGVFFAGSVMLMIFWVLTPLQSAIFNTGSVSRNTKFNMTASLELLPLPLQDTGLNANFMNMAYGISWLDQRLPPYTTSDVALLPFQPTFSDSEIQATTTWSTISDVFYTNLTCSPAEVLLQEQLSYTFSNGKGCTVPDIVLSDTQIFGYMINYIGYFDNPQSDWALQNPTCSLEFSNNFLALWASASSRVANGVYSNFTAMFCEPSYTSQEMYVTVNATTGEVQKVEPLTTAGSSVTKLGDIFNITNFEYLLATGVPSTGGSSNLDEISILQQNSRIKDYNITLPVSNMVGFAVGLSPTSVSTLSDPANLRNAFQVAHRVLFSAAFSTLTTWKVDHDMQYIRSGVQTDYPAAIILVRPISIAVEAALGLIIVLTSCLWCFSHRRRSCLTRDPATIADLMSLISPSSGLSAVIHDDGTLTSAKLALALSPREYHLGKGHDGSPCILTALDEGNTGLSTLKQSHVSGEDNESFVALQPVELRLVFGGSFITIIGVAVAAVSFLKNPTNAPLGISLPTNDAVVRSIIENYAPTTFATFIEPVWTMLNHLLCLLQPFEELRKGRARASRSLEVKYTSIPPQLAFWRALRAGHYILAAVCVVAVSSNVLAVALSGLLVESPATAVVPVASSYTLLPHFNGFTLVNPTDLSGPYVYFDHFYVALANITESAPLPPWVDQKFFYLPFDLKSVNSAGSVNAVFQHFRGNTTGFGTTVTCTEPPSLLFEVARNGSTIQFSTSHVLPNGTQVTCIHPRGFGNAVNETTDEMNTFMDGPLAFEAVLNTMQSLSGTGDDGFCEASMVVGWARVAAETTNDRRTNTTSLPARKVAPMFLSCTQKLVVAQFDIQVDSTGRIISSNQITDFDININSYFNPNATLESVETGPFNSSFFGPINSENRLFQETSFFIAMDNFDFLWHNDTFTSDWMNVLLTKIQNSTDLVNPNVPLPDATVLGPMVEALYQKLFAILLGLNPRIFSTAPDGISVTVQAIFIEPRIFLSETMFLLTVVLLSFHLFVAIIYYIYRPTRFLPRMPTSIASIIAFVSNSRAMVDYNGNGRIHGNPDQRYGYGRFVGTDGKTHVGIEQQRFVVLLQSRNPDIIRRKRDLLKTKAENHPRNWI</sequence>
<dbReference type="OrthoDB" id="3248909at2759"/>
<feature type="transmembrane region" description="Helical" evidence="1">
    <location>
        <begin position="55"/>
        <end position="77"/>
    </location>
</feature>
<keyword evidence="3" id="KW-1185">Reference proteome</keyword>
<proteinExistence type="predicted"/>
<feature type="transmembrane region" description="Helical" evidence="1">
    <location>
        <begin position="648"/>
        <end position="668"/>
    </location>
</feature>
<evidence type="ECO:0000313" key="2">
    <source>
        <dbReference type="EMBL" id="KUJ06743.1"/>
    </source>
</evidence>
<dbReference type="Pfam" id="PF11915">
    <property type="entry name" value="DUF3433"/>
    <property type="match status" value="2"/>
</dbReference>
<dbReference type="PANTHER" id="PTHR37544">
    <property type="entry name" value="SPRAY-RELATED"/>
    <property type="match status" value="1"/>
</dbReference>
<dbReference type="InParanoid" id="A0A132B3B8"/>
<keyword evidence="1" id="KW-1133">Transmembrane helix</keyword>
<reference evidence="2 3" key="1">
    <citation type="submission" date="2015-10" db="EMBL/GenBank/DDBJ databases">
        <title>Full genome of DAOMC 229536 Phialocephala scopiformis, a fungal endophyte of spruce producing the potent anti-insectan compound rugulosin.</title>
        <authorList>
            <consortium name="DOE Joint Genome Institute"/>
            <person name="Walker A.K."/>
            <person name="Frasz S.L."/>
            <person name="Seifert K.A."/>
            <person name="Miller J.D."/>
            <person name="Mondo S.J."/>
            <person name="Labutti K."/>
            <person name="Lipzen A."/>
            <person name="Dockter R."/>
            <person name="Kennedy M."/>
            <person name="Grigoriev I.V."/>
            <person name="Spatafora J.W."/>
        </authorList>
    </citation>
    <scope>NUCLEOTIDE SEQUENCE [LARGE SCALE GENOMIC DNA]</scope>
    <source>
        <strain evidence="2 3">CBS 120377</strain>
    </source>
</reference>
<evidence type="ECO:0000313" key="3">
    <source>
        <dbReference type="Proteomes" id="UP000070700"/>
    </source>
</evidence>
<dbReference type="EMBL" id="KQ947444">
    <property type="protein sequence ID" value="KUJ06743.1"/>
    <property type="molecule type" value="Genomic_DNA"/>
</dbReference>
<gene>
    <name evidence="2" type="ORF">LY89DRAFT_661803</name>
</gene>
<keyword evidence="1" id="KW-0812">Transmembrane</keyword>
<dbReference type="RefSeq" id="XP_018061098.1">
    <property type="nucleotide sequence ID" value="XM_018212623.1"/>
</dbReference>
<dbReference type="AlphaFoldDB" id="A0A132B3B8"/>